<feature type="domain" description="NAD-dependent epimerase/dehydratase" evidence="3">
    <location>
        <begin position="4"/>
        <end position="235"/>
    </location>
</feature>
<dbReference type="Proteomes" id="UP000199600">
    <property type="component" value="Unassembled WGS sequence"/>
</dbReference>
<dbReference type="EMBL" id="FLQY01000246">
    <property type="protein sequence ID" value="SBT09329.1"/>
    <property type="molecule type" value="Genomic_DNA"/>
</dbReference>
<dbReference type="Gene3D" id="3.90.25.10">
    <property type="entry name" value="UDP-galactose 4-epimerase, domain 1"/>
    <property type="match status" value="1"/>
</dbReference>
<gene>
    <name evidence="4" type="ORF">PROAA_320018</name>
</gene>
<name>A0A1A8XWE7_9RHOO</name>
<evidence type="ECO:0000313" key="4">
    <source>
        <dbReference type="EMBL" id="SBT09329.1"/>
    </source>
</evidence>
<evidence type="ECO:0000256" key="1">
    <source>
        <dbReference type="ARBA" id="ARBA00005125"/>
    </source>
</evidence>
<keyword evidence="5" id="KW-1185">Reference proteome</keyword>
<protein>
    <submittedName>
        <fullName evidence="4">Putative UDP-glucose 4-epimerase</fullName>
    </submittedName>
</protein>
<sequence>MIVWISGAKGFIGQHLARYLVARGDTVLGLGHGLWPEASVETGLAYWLNGEVSGSNLNSLRIARGLPDLVVHLAGGSSVGVAMANPREDFLRTVATTAELLEWLRQEAPRTRLVAVSSAAVHGTGHAGRIAESAPTRPLSPYGYHKLMMEQLCRSYASSYGLPCLVLRLFSVYGPGLRKQLLWDLCQRLQGKPASIELSGTGGELRDWTHVQDVLRAIEVTSELASPEMPVFNVGSGRATSVREVAQTVIAAFGEAGVRSELSFNGQVRAGDPFSLVADPSRLQALGFECHVSSQQGIADYVHDFLAPAHVGRSG</sequence>
<dbReference type="InterPro" id="IPR001509">
    <property type="entry name" value="Epimerase_deHydtase"/>
</dbReference>
<dbReference type="CDD" id="cd08946">
    <property type="entry name" value="SDR_e"/>
    <property type="match status" value="1"/>
</dbReference>
<evidence type="ECO:0000259" key="3">
    <source>
        <dbReference type="Pfam" id="PF01370"/>
    </source>
</evidence>
<organism evidence="4 5">
    <name type="scientific">Candidatus Propionivibrio aalborgensis</name>
    <dbReference type="NCBI Taxonomy" id="1860101"/>
    <lineage>
        <taxon>Bacteria</taxon>
        <taxon>Pseudomonadati</taxon>
        <taxon>Pseudomonadota</taxon>
        <taxon>Betaproteobacteria</taxon>
        <taxon>Rhodocyclales</taxon>
        <taxon>Rhodocyclaceae</taxon>
        <taxon>Propionivibrio</taxon>
    </lineage>
</organism>
<dbReference type="InterPro" id="IPR036291">
    <property type="entry name" value="NAD(P)-bd_dom_sf"/>
</dbReference>
<dbReference type="Gene3D" id="3.40.50.720">
    <property type="entry name" value="NAD(P)-binding Rossmann-like Domain"/>
    <property type="match status" value="1"/>
</dbReference>
<dbReference type="PANTHER" id="PTHR43000">
    <property type="entry name" value="DTDP-D-GLUCOSE 4,6-DEHYDRATASE-RELATED"/>
    <property type="match status" value="1"/>
</dbReference>
<evidence type="ECO:0000256" key="2">
    <source>
        <dbReference type="ARBA" id="ARBA00007637"/>
    </source>
</evidence>
<dbReference type="AlphaFoldDB" id="A0A1A8XWE7"/>
<comment type="pathway">
    <text evidence="1">Bacterial outer membrane biogenesis; LPS O-antigen biosynthesis.</text>
</comment>
<accession>A0A1A8XWE7</accession>
<dbReference type="SUPFAM" id="SSF51735">
    <property type="entry name" value="NAD(P)-binding Rossmann-fold domains"/>
    <property type="match status" value="1"/>
</dbReference>
<dbReference type="RefSeq" id="WP_186411546.1">
    <property type="nucleotide sequence ID" value="NZ_FLQY01000246.1"/>
</dbReference>
<evidence type="ECO:0000313" key="5">
    <source>
        <dbReference type="Proteomes" id="UP000199600"/>
    </source>
</evidence>
<reference evidence="4 5" key="1">
    <citation type="submission" date="2016-06" db="EMBL/GenBank/DDBJ databases">
        <authorList>
            <person name="Kjaerup R.B."/>
            <person name="Dalgaard T.S."/>
            <person name="Juul-Madsen H.R."/>
        </authorList>
    </citation>
    <scope>NUCLEOTIDE SEQUENCE [LARGE SCALE GENOMIC DNA]</scope>
    <source>
        <strain evidence="4">2</strain>
    </source>
</reference>
<dbReference type="Pfam" id="PF01370">
    <property type="entry name" value="Epimerase"/>
    <property type="match status" value="1"/>
</dbReference>
<proteinExistence type="inferred from homology"/>
<comment type="similarity">
    <text evidence="2">Belongs to the NAD(P)-dependent epimerase/dehydratase family.</text>
</comment>